<comment type="caution">
    <text evidence="1">The sequence shown here is derived from an EMBL/GenBank/DDBJ whole genome shotgun (WGS) entry which is preliminary data.</text>
</comment>
<evidence type="ECO:0000313" key="1">
    <source>
        <dbReference type="EMBL" id="CAH2229313.1"/>
    </source>
</evidence>
<reference evidence="1" key="1">
    <citation type="submission" date="2022-03" db="EMBL/GenBank/DDBJ databases">
        <authorList>
            <person name="Lindestad O."/>
        </authorList>
    </citation>
    <scope>NUCLEOTIDE SEQUENCE</scope>
</reference>
<proteinExistence type="predicted"/>
<dbReference type="AlphaFoldDB" id="A0A8S4R3J3"/>
<protein>
    <submittedName>
        <fullName evidence="1">Jg17062 protein</fullName>
    </submittedName>
</protein>
<organism evidence="1 2">
    <name type="scientific">Pararge aegeria aegeria</name>
    <dbReference type="NCBI Taxonomy" id="348720"/>
    <lineage>
        <taxon>Eukaryota</taxon>
        <taxon>Metazoa</taxon>
        <taxon>Ecdysozoa</taxon>
        <taxon>Arthropoda</taxon>
        <taxon>Hexapoda</taxon>
        <taxon>Insecta</taxon>
        <taxon>Pterygota</taxon>
        <taxon>Neoptera</taxon>
        <taxon>Endopterygota</taxon>
        <taxon>Lepidoptera</taxon>
        <taxon>Glossata</taxon>
        <taxon>Ditrysia</taxon>
        <taxon>Papilionoidea</taxon>
        <taxon>Nymphalidae</taxon>
        <taxon>Satyrinae</taxon>
        <taxon>Satyrini</taxon>
        <taxon>Parargina</taxon>
        <taxon>Pararge</taxon>
    </lineage>
</organism>
<accession>A0A8S4R3J3</accession>
<gene>
    <name evidence="1" type="primary">jg17062</name>
    <name evidence="1" type="ORF">PAEG_LOCUS8795</name>
</gene>
<evidence type="ECO:0000313" key="2">
    <source>
        <dbReference type="Proteomes" id="UP000838756"/>
    </source>
</evidence>
<dbReference type="Proteomes" id="UP000838756">
    <property type="component" value="Unassembled WGS sequence"/>
</dbReference>
<dbReference type="EMBL" id="CAKXAJ010024711">
    <property type="protein sequence ID" value="CAH2229313.1"/>
    <property type="molecule type" value="Genomic_DNA"/>
</dbReference>
<keyword evidence="2" id="KW-1185">Reference proteome</keyword>
<name>A0A8S4R3J3_9NEOP</name>
<sequence length="84" mass="9684">MRRFVEELELQTWLNETLGFLGAGMATPHCYEYLCSRNMRSVRRNAPDHNAAPLRRRPNRVLYELDDQITTDNASQVKADTTSA</sequence>